<evidence type="ECO:0000259" key="4">
    <source>
        <dbReference type="Pfam" id="PF01494"/>
    </source>
</evidence>
<dbReference type="PRINTS" id="PR00420">
    <property type="entry name" value="RNGMNOXGNASE"/>
</dbReference>
<keyword evidence="6" id="KW-1185">Reference proteome</keyword>
<dbReference type="AlphaFoldDB" id="A0A1M5I782"/>
<dbReference type="STRING" id="1122133.SAMN02745157_3776"/>
<keyword evidence="3" id="KW-0274">FAD</keyword>
<dbReference type="Pfam" id="PF01494">
    <property type="entry name" value="FAD_binding_3"/>
    <property type="match status" value="1"/>
</dbReference>
<gene>
    <name evidence="5" type="ORF">SAMN02745157_3776</name>
</gene>
<feature type="domain" description="FAD-binding" evidence="4">
    <location>
        <begin position="4"/>
        <end position="332"/>
    </location>
</feature>
<dbReference type="GO" id="GO:0016709">
    <property type="term" value="F:oxidoreductase activity, acting on paired donors, with incorporation or reduction of molecular oxygen, NAD(P)H as one donor, and incorporation of one atom of oxygen"/>
    <property type="evidence" value="ECO:0007669"/>
    <property type="project" value="UniProtKB-ARBA"/>
</dbReference>
<evidence type="ECO:0000256" key="2">
    <source>
        <dbReference type="ARBA" id="ARBA00022630"/>
    </source>
</evidence>
<evidence type="ECO:0000313" key="5">
    <source>
        <dbReference type="EMBL" id="SHG24121.1"/>
    </source>
</evidence>
<dbReference type="Proteomes" id="UP000184485">
    <property type="component" value="Unassembled WGS sequence"/>
</dbReference>
<comment type="cofactor">
    <cofactor evidence="1">
        <name>FAD</name>
        <dbReference type="ChEBI" id="CHEBI:57692"/>
    </cofactor>
</comment>
<evidence type="ECO:0000256" key="3">
    <source>
        <dbReference type="ARBA" id="ARBA00022827"/>
    </source>
</evidence>
<keyword evidence="2" id="KW-0285">Flavoprotein</keyword>
<organism evidence="5 6">
    <name type="scientific">Kaistia soli DSM 19436</name>
    <dbReference type="NCBI Taxonomy" id="1122133"/>
    <lineage>
        <taxon>Bacteria</taxon>
        <taxon>Pseudomonadati</taxon>
        <taxon>Pseudomonadota</taxon>
        <taxon>Alphaproteobacteria</taxon>
        <taxon>Hyphomicrobiales</taxon>
        <taxon>Kaistiaceae</taxon>
        <taxon>Kaistia</taxon>
    </lineage>
</organism>
<dbReference type="SUPFAM" id="SSF51905">
    <property type="entry name" value="FAD/NAD(P)-binding domain"/>
    <property type="match status" value="1"/>
</dbReference>
<evidence type="ECO:0000313" key="6">
    <source>
        <dbReference type="Proteomes" id="UP000184485"/>
    </source>
</evidence>
<dbReference type="InterPro" id="IPR050641">
    <property type="entry name" value="RIFMO-like"/>
</dbReference>
<dbReference type="PANTHER" id="PTHR43004:SF19">
    <property type="entry name" value="BINDING MONOOXYGENASE, PUTATIVE (JCVI)-RELATED"/>
    <property type="match status" value="1"/>
</dbReference>
<proteinExistence type="predicted"/>
<dbReference type="Gene3D" id="3.30.70.2450">
    <property type="match status" value="1"/>
</dbReference>
<dbReference type="OrthoDB" id="9791689at2"/>
<accession>A0A1M5I782</accession>
<dbReference type="GO" id="GO:0071949">
    <property type="term" value="F:FAD binding"/>
    <property type="evidence" value="ECO:0007669"/>
    <property type="project" value="InterPro"/>
</dbReference>
<dbReference type="InterPro" id="IPR036188">
    <property type="entry name" value="FAD/NAD-bd_sf"/>
</dbReference>
<name>A0A1M5I782_9HYPH</name>
<dbReference type="PANTHER" id="PTHR43004">
    <property type="entry name" value="TRK SYSTEM POTASSIUM UPTAKE PROTEIN"/>
    <property type="match status" value="1"/>
</dbReference>
<protein>
    <submittedName>
        <fullName evidence="5">FAD binding domain-containing protein</fullName>
    </submittedName>
</protein>
<evidence type="ECO:0000256" key="1">
    <source>
        <dbReference type="ARBA" id="ARBA00001974"/>
    </source>
</evidence>
<sequence length="517" mass="55536">MKTDADVLVVGAGPTGLLLAAELQRRAVDCLLIDAHDKPMSWDRATVVHPRSIEIFDALGISAPLLQAGVRQRLARVHSDGRALGDIDLSLSGSRYAYNLGVSEEVTEAILTDYLGRLGGSVTRSTRLADLRQQEDGVTAILECEGEPREVRARWVVGCDGHHSTVRSLAGIEQDGHEIEEPWAVFDTAISGWPYSHEANYAYLDATPIILTALPDQRWRVYLRPSSEESDLVADAAGTLIGYLPDATFTEVANPTRFHCYTRVAKQYRAGRLLLAGDAAHTCSPIQGHGMNSGLQDAFNLAWKLALVCKGRSSQSLLDSYEAERRPVALKFTAAGDEADQAQMLRDGADRRARDAAIRGVFADPVTRRQEAVAEAEHDIDYGASPIVMGERNDGLAPGQLWPSDLAISPAREAPSTSVTATGHTAIVVSGILAEADEAAELHRLVKAHFGTPVFDFDAEPSAGEESASSDPAIAERLGVRGVTLFLVRPDGYLGLRADGHHADALAAYAARLGSPP</sequence>
<reference evidence="5 6" key="1">
    <citation type="submission" date="2016-11" db="EMBL/GenBank/DDBJ databases">
        <authorList>
            <person name="Jaros S."/>
            <person name="Januszkiewicz K."/>
            <person name="Wedrychowicz H."/>
        </authorList>
    </citation>
    <scope>NUCLEOTIDE SEQUENCE [LARGE SCALE GENOMIC DNA]</scope>
    <source>
        <strain evidence="5 6">DSM 19436</strain>
    </source>
</reference>
<dbReference type="InterPro" id="IPR002938">
    <property type="entry name" value="FAD-bd"/>
</dbReference>
<dbReference type="RefSeq" id="WP_073055904.1">
    <property type="nucleotide sequence ID" value="NZ_FQUP01000004.1"/>
</dbReference>
<dbReference type="EMBL" id="FQUP01000004">
    <property type="protein sequence ID" value="SHG24121.1"/>
    <property type="molecule type" value="Genomic_DNA"/>
</dbReference>
<dbReference type="Gene3D" id="3.50.50.60">
    <property type="entry name" value="FAD/NAD(P)-binding domain"/>
    <property type="match status" value="1"/>
</dbReference>